<feature type="domain" description="DUF4183" evidence="1">
    <location>
        <begin position="46"/>
        <end position="113"/>
    </location>
</feature>
<sequence>MSVIKMYLTATSTVLGNVNTTTTTNTSPTVERYTASIVLGNIIGGTTVVPATSFTNDSGSAVAVNGLVVPSSDGYYSLYVNNELQRGGISSLTAANLTIDTVLVVGVTVVIEVVTLRWLPYLQLQHPIQPTTSLFQHPYKINF</sequence>
<accession>A0ABQ1Y2R6</accession>
<reference evidence="3" key="1">
    <citation type="journal article" date="2019" name="Int. J. Syst. Evol. Microbiol.">
        <title>The Global Catalogue of Microorganisms (GCM) 10K type strain sequencing project: providing services to taxonomists for standard genome sequencing and annotation.</title>
        <authorList>
            <consortium name="The Broad Institute Genomics Platform"/>
            <consortium name="The Broad Institute Genome Sequencing Center for Infectious Disease"/>
            <person name="Wu L."/>
            <person name="Ma J."/>
        </authorList>
    </citation>
    <scope>NUCLEOTIDE SEQUENCE [LARGE SCALE GENOMIC DNA]</scope>
    <source>
        <strain evidence="3">CGMCC 1.12769</strain>
    </source>
</reference>
<evidence type="ECO:0000313" key="3">
    <source>
        <dbReference type="Proteomes" id="UP000659344"/>
    </source>
</evidence>
<dbReference type="InterPro" id="IPR025237">
    <property type="entry name" value="DUF4183"/>
</dbReference>
<dbReference type="RefSeq" id="WP_229753204.1">
    <property type="nucleotide sequence ID" value="NZ_BMFT01000001.1"/>
</dbReference>
<comment type="caution">
    <text evidence="2">The sequence shown here is derived from an EMBL/GenBank/DDBJ whole genome shotgun (WGS) entry which is preliminary data.</text>
</comment>
<organism evidence="2 3">
    <name type="scientific">Paenibacillus segetis</name>
    <dbReference type="NCBI Taxonomy" id="1325360"/>
    <lineage>
        <taxon>Bacteria</taxon>
        <taxon>Bacillati</taxon>
        <taxon>Bacillota</taxon>
        <taxon>Bacilli</taxon>
        <taxon>Bacillales</taxon>
        <taxon>Paenibacillaceae</taxon>
        <taxon>Paenibacillus</taxon>
    </lineage>
</organism>
<keyword evidence="3" id="KW-1185">Reference proteome</keyword>
<dbReference type="Pfam" id="PF13799">
    <property type="entry name" value="DUF4183"/>
    <property type="match status" value="1"/>
</dbReference>
<proteinExistence type="predicted"/>
<protein>
    <recommendedName>
        <fullName evidence="1">DUF4183 domain-containing protein</fullName>
    </recommendedName>
</protein>
<dbReference type="EMBL" id="BMFT01000001">
    <property type="protein sequence ID" value="GGH09764.1"/>
    <property type="molecule type" value="Genomic_DNA"/>
</dbReference>
<gene>
    <name evidence="2" type="ORF">GCM10008013_00920</name>
</gene>
<name>A0ABQ1Y2R6_9BACL</name>
<dbReference type="Proteomes" id="UP000659344">
    <property type="component" value="Unassembled WGS sequence"/>
</dbReference>
<evidence type="ECO:0000313" key="2">
    <source>
        <dbReference type="EMBL" id="GGH09764.1"/>
    </source>
</evidence>
<evidence type="ECO:0000259" key="1">
    <source>
        <dbReference type="Pfam" id="PF13799"/>
    </source>
</evidence>